<protein>
    <recommendedName>
        <fullName evidence="4 14">Protoporphyrinogen IX oxidase</fullName>
        <shortName evidence="14">PPO</shortName>
        <ecNumber evidence="14 15">1.3.99.-</ecNumber>
    </recommendedName>
</protein>
<name>A0A7U7G5A5_9PROT</name>
<evidence type="ECO:0000256" key="1">
    <source>
        <dbReference type="ARBA" id="ARBA00004651"/>
    </source>
</evidence>
<evidence type="ECO:0000256" key="13">
    <source>
        <dbReference type="ARBA" id="ARBA00048390"/>
    </source>
</evidence>
<evidence type="ECO:0000256" key="11">
    <source>
        <dbReference type="ARBA" id="ARBA00023004"/>
    </source>
</evidence>
<dbReference type="Pfam" id="PF03653">
    <property type="entry name" value="UPF0093"/>
    <property type="match status" value="1"/>
</dbReference>
<comment type="pathway">
    <text evidence="2 14 15">Porphyrin-containing compound metabolism; protoporphyrin-IX biosynthesis; protoporphyrin-IX from protoporphyrinogen-IX: step 1/1.</text>
</comment>
<proteinExistence type="inferred from homology"/>
<reference evidence="16 17" key="2">
    <citation type="journal article" date="2014" name="PLoS ONE">
        <title>Evolution of mitochondria reconstructed from the energy metabolism of living bacteria.</title>
        <authorList>
            <person name="Degli Esposti M."/>
            <person name="Chouaia B."/>
            <person name="Comandatore F."/>
            <person name="Crotti E."/>
            <person name="Sassera D."/>
            <person name="Lievens P.M."/>
            <person name="Daffonchio D."/>
            <person name="Bandi C."/>
        </authorList>
    </citation>
    <scope>NUCLEOTIDE SEQUENCE [LARGE SCALE GENOMIC DNA]</scope>
    <source>
        <strain evidence="17">AM169</strain>
    </source>
</reference>
<dbReference type="NCBIfam" id="TIGR00701">
    <property type="entry name" value="protoporphyrinogen oxidase HemJ"/>
    <property type="match status" value="1"/>
</dbReference>
<dbReference type="GO" id="GO:0005886">
    <property type="term" value="C:plasma membrane"/>
    <property type="evidence" value="ECO:0007669"/>
    <property type="project" value="UniProtKB-SubCell"/>
</dbReference>
<evidence type="ECO:0000256" key="2">
    <source>
        <dbReference type="ARBA" id="ARBA00005073"/>
    </source>
</evidence>
<evidence type="ECO:0000256" key="4">
    <source>
        <dbReference type="ARBA" id="ARBA00017504"/>
    </source>
</evidence>
<dbReference type="GO" id="GO:0046872">
    <property type="term" value="F:metal ion binding"/>
    <property type="evidence" value="ECO:0007669"/>
    <property type="project" value="UniProtKB-UniRule"/>
</dbReference>
<evidence type="ECO:0000256" key="3">
    <source>
        <dbReference type="ARBA" id="ARBA00006501"/>
    </source>
</evidence>
<dbReference type="InterPro" id="IPR005265">
    <property type="entry name" value="HemJ-like"/>
</dbReference>
<feature type="binding site" description="axial binding residue" evidence="14">
    <location>
        <position position="105"/>
    </location>
    <ligand>
        <name>heme</name>
        <dbReference type="ChEBI" id="CHEBI:30413"/>
    </ligand>
    <ligandPart>
        <name>Fe</name>
        <dbReference type="ChEBI" id="CHEBI:18248"/>
    </ligandPart>
</feature>
<keyword evidence="12 14" id="KW-0472">Membrane</keyword>
<keyword evidence="10 14" id="KW-0560">Oxidoreductase</keyword>
<keyword evidence="11 14" id="KW-0408">Iron</keyword>
<evidence type="ECO:0000256" key="5">
    <source>
        <dbReference type="ARBA" id="ARBA00022475"/>
    </source>
</evidence>
<feature type="transmembrane region" description="Helical" evidence="14">
    <location>
        <begin position="140"/>
        <end position="158"/>
    </location>
</feature>
<evidence type="ECO:0000256" key="6">
    <source>
        <dbReference type="ARBA" id="ARBA00022617"/>
    </source>
</evidence>
<dbReference type="EMBL" id="CBLY010000004">
    <property type="protein sequence ID" value="CDG33414.1"/>
    <property type="molecule type" value="Genomic_DNA"/>
</dbReference>
<evidence type="ECO:0000256" key="7">
    <source>
        <dbReference type="ARBA" id="ARBA00022692"/>
    </source>
</evidence>
<comment type="cofactor">
    <cofactor evidence="14 15">
        <name>heme b</name>
        <dbReference type="ChEBI" id="CHEBI:60344"/>
    </cofactor>
    <text evidence="14 15">Binds 1 heme b (iron(II)-protoporphyrin IX) group per subunit.</text>
</comment>
<dbReference type="Proteomes" id="UP000027590">
    <property type="component" value="Unassembled WGS sequence"/>
</dbReference>
<dbReference type="HAMAP" id="MF_02239">
    <property type="entry name" value="HemJ"/>
    <property type="match status" value="1"/>
</dbReference>
<gene>
    <name evidence="16" type="ORF">SACS_0676</name>
</gene>
<evidence type="ECO:0000256" key="10">
    <source>
        <dbReference type="ARBA" id="ARBA00023002"/>
    </source>
</evidence>
<evidence type="ECO:0000256" key="15">
    <source>
        <dbReference type="PIRNR" id="PIRNR004638"/>
    </source>
</evidence>
<dbReference type="UniPathway" id="UPA00251">
    <property type="reaction ID" value="UER00324"/>
</dbReference>
<feature type="transmembrane region" description="Helical" evidence="14">
    <location>
        <begin position="20"/>
        <end position="42"/>
    </location>
</feature>
<comment type="caution">
    <text evidence="16">The sequence shown here is derived from an EMBL/GenBank/DDBJ whole genome shotgun (WGS) entry which is preliminary data.</text>
</comment>
<comment type="subcellular location">
    <subcellularLocation>
        <location evidence="1 14">Cell membrane</location>
        <topology evidence="1 14">Multi-pass membrane protein</topology>
    </subcellularLocation>
</comment>
<accession>A0A7U7G5A5</accession>
<organism evidence="16 17">
    <name type="scientific">Parasaccharibacter apium</name>
    <dbReference type="NCBI Taxonomy" id="1510841"/>
    <lineage>
        <taxon>Bacteria</taxon>
        <taxon>Pseudomonadati</taxon>
        <taxon>Pseudomonadota</taxon>
        <taxon>Alphaproteobacteria</taxon>
        <taxon>Acetobacterales</taxon>
        <taxon>Acetobacteraceae</taxon>
        <taxon>Parasaccharibacter</taxon>
    </lineage>
</organism>
<feature type="transmembrane region" description="Helical" evidence="14">
    <location>
        <begin position="101"/>
        <end position="119"/>
    </location>
</feature>
<sequence>MMEAGRTEGNGIMALFLLKHLNWFVSLHIMAFVSWMAGLFYLPRLFVYHTQIKAGSEESTRFSLMERRLQKQIMAPAMIVTFFTGALMASLPGVVSWSSGWWWVKVFCLLGMFMFHGACSVWRRDFAAGRNRHGERFYRIANEIPTILMVLIVIMIVVRP</sequence>
<evidence type="ECO:0000256" key="8">
    <source>
        <dbReference type="ARBA" id="ARBA00022723"/>
    </source>
</evidence>
<feature type="transmembrane region" description="Helical" evidence="14">
    <location>
        <begin position="73"/>
        <end position="95"/>
    </location>
</feature>
<dbReference type="PANTHER" id="PTHR40255">
    <property type="entry name" value="UPF0093 MEMBRANE PROTEIN SLR1790"/>
    <property type="match status" value="1"/>
</dbReference>
<keyword evidence="9 14" id="KW-1133">Transmembrane helix</keyword>
<comment type="function">
    <text evidence="14 15">Catalyzes the oxidation of protoporphyrinogen IX to protoporphyrin IX.</text>
</comment>
<keyword evidence="8 14" id="KW-0479">Metal-binding</keyword>
<keyword evidence="5 14" id="KW-1003">Cell membrane</keyword>
<feature type="binding site" description="axial binding residue" evidence="14">
    <location>
        <position position="28"/>
    </location>
    <ligand>
        <name>heme</name>
        <dbReference type="ChEBI" id="CHEBI:30413"/>
    </ligand>
    <ligandPart>
        <name>Fe</name>
        <dbReference type="ChEBI" id="CHEBI:18248"/>
    </ligandPart>
</feature>
<keyword evidence="6 14" id="KW-0349">Heme</keyword>
<evidence type="ECO:0000313" key="16">
    <source>
        <dbReference type="EMBL" id="CDG33414.1"/>
    </source>
</evidence>
<reference evidence="16 17" key="1">
    <citation type="journal article" date="2014" name="Genome Biol. Evol.">
        <title>Acetic acid bacteria genomes reveal functional traits for adaptation to life in insect guts.</title>
        <authorList>
            <person name="Chouaia B."/>
            <person name="Gaiarsa S."/>
            <person name="Crotti E."/>
            <person name="Comandatore F."/>
            <person name="Degli Esposti M."/>
            <person name="Ricci I."/>
            <person name="Alma A."/>
            <person name="Favia G."/>
            <person name="Bandi C."/>
            <person name="Daffonchio D."/>
        </authorList>
    </citation>
    <scope>NUCLEOTIDE SEQUENCE [LARGE SCALE GENOMIC DNA]</scope>
    <source>
        <strain evidence="17">AM169</strain>
    </source>
</reference>
<dbReference type="AlphaFoldDB" id="A0A7U7G5A5"/>
<dbReference type="PIRSF" id="PIRSF004638">
    <property type="entry name" value="UCP004638"/>
    <property type="match status" value="1"/>
</dbReference>
<keyword evidence="7 14" id="KW-0812">Transmembrane</keyword>
<evidence type="ECO:0000256" key="9">
    <source>
        <dbReference type="ARBA" id="ARBA00022989"/>
    </source>
</evidence>
<evidence type="ECO:0000313" key="17">
    <source>
        <dbReference type="Proteomes" id="UP000027590"/>
    </source>
</evidence>
<dbReference type="GO" id="GO:0006782">
    <property type="term" value="P:protoporphyrinogen IX biosynthetic process"/>
    <property type="evidence" value="ECO:0007669"/>
    <property type="project" value="UniProtKB-UniRule"/>
</dbReference>
<dbReference type="GO" id="GO:0070818">
    <property type="term" value="F:protoporphyrinogen oxidase activity"/>
    <property type="evidence" value="ECO:0007669"/>
    <property type="project" value="UniProtKB-UniRule"/>
</dbReference>
<comment type="similarity">
    <text evidence="3 14 15">Belongs to the HemJ family.</text>
</comment>
<dbReference type="PANTHER" id="PTHR40255:SF1">
    <property type="entry name" value="PROTOPORPHYRINOGEN IX OXIDASE"/>
    <property type="match status" value="1"/>
</dbReference>
<dbReference type="EC" id="1.3.99.-" evidence="14 15"/>
<comment type="catalytic activity">
    <reaction evidence="13 14 15">
        <text>protoporphyrinogen IX + 3 A = protoporphyrin IX + 3 AH2</text>
        <dbReference type="Rhea" id="RHEA:62000"/>
        <dbReference type="ChEBI" id="CHEBI:13193"/>
        <dbReference type="ChEBI" id="CHEBI:17499"/>
        <dbReference type="ChEBI" id="CHEBI:57306"/>
        <dbReference type="ChEBI" id="CHEBI:57307"/>
    </reaction>
</comment>
<evidence type="ECO:0000256" key="12">
    <source>
        <dbReference type="ARBA" id="ARBA00023136"/>
    </source>
</evidence>
<evidence type="ECO:0000256" key="14">
    <source>
        <dbReference type="HAMAP-Rule" id="MF_02239"/>
    </source>
</evidence>
<comment type="subunit">
    <text evidence="14">Homodimer.</text>
</comment>